<feature type="transmembrane region" description="Helical" evidence="1">
    <location>
        <begin position="12"/>
        <end position="31"/>
    </location>
</feature>
<sequence length="149" mass="16519">MQTVSGPENWVSWLSVAANIATLLALTYAGYQTKVARFAASASASSLIFSNLRNDIDRIAAQPDDTAHYWATCDFLNNLEFACAMYFDGQLSGKTGSLTMSLIKSMMGIVERNPKLQNAVARAVHDPTTFEFIRKFAGKHKKDWKPLNH</sequence>
<organism evidence="2 3">
    <name type="scientific">Agrobacterium tumefaciens</name>
    <dbReference type="NCBI Taxonomy" id="358"/>
    <lineage>
        <taxon>Bacteria</taxon>
        <taxon>Pseudomonadati</taxon>
        <taxon>Pseudomonadota</taxon>
        <taxon>Alphaproteobacteria</taxon>
        <taxon>Hyphomicrobiales</taxon>
        <taxon>Rhizobiaceae</taxon>
        <taxon>Rhizobium/Agrobacterium group</taxon>
        <taxon>Agrobacterium</taxon>
        <taxon>Agrobacterium tumefaciens complex</taxon>
    </lineage>
</organism>
<accession>A0A4D7YNJ7</accession>
<reference evidence="2 3" key="1">
    <citation type="submission" date="2019-04" db="EMBL/GenBank/DDBJ databases">
        <title>Complete genome sequence of Agrobacterium tumefaciens CFBP7129.</title>
        <authorList>
            <person name="Haryono M."/>
            <person name="Lin Y.-C."/>
            <person name="Lai E.-M."/>
            <person name="Kuo C.-H."/>
        </authorList>
    </citation>
    <scope>NUCLEOTIDE SEQUENCE [LARGE SCALE GENOMIC DNA]</scope>
    <source>
        <strain evidence="2 3">CFBP7129</strain>
    </source>
</reference>
<keyword evidence="1" id="KW-1133">Transmembrane helix</keyword>
<dbReference type="RefSeq" id="WP_137002866.1">
    <property type="nucleotide sequence ID" value="NZ_CP039922.1"/>
</dbReference>
<evidence type="ECO:0000256" key="1">
    <source>
        <dbReference type="SAM" id="Phobius"/>
    </source>
</evidence>
<dbReference type="EMBL" id="CP039922">
    <property type="protein sequence ID" value="QCL92892.1"/>
    <property type="molecule type" value="Genomic_DNA"/>
</dbReference>
<keyword evidence="1" id="KW-0812">Transmembrane</keyword>
<gene>
    <name evidence="2" type="ORF">CFBP7129_00790</name>
</gene>
<evidence type="ECO:0000313" key="3">
    <source>
        <dbReference type="Proteomes" id="UP000298649"/>
    </source>
</evidence>
<dbReference type="Proteomes" id="UP000298649">
    <property type="component" value="Chromosome circular"/>
</dbReference>
<proteinExistence type="predicted"/>
<evidence type="ECO:0000313" key="2">
    <source>
        <dbReference type="EMBL" id="QCL92892.1"/>
    </source>
</evidence>
<keyword evidence="1" id="KW-0472">Membrane</keyword>
<dbReference type="AlphaFoldDB" id="A0A4D7YNJ7"/>
<protein>
    <submittedName>
        <fullName evidence="2">Uncharacterized protein</fullName>
    </submittedName>
</protein>
<name>A0A4D7YNJ7_AGRTU</name>